<evidence type="ECO:0000256" key="16">
    <source>
        <dbReference type="ARBA" id="ARBA00023239"/>
    </source>
</evidence>
<dbReference type="GO" id="GO:0000145">
    <property type="term" value="C:exocyst"/>
    <property type="evidence" value="ECO:0007669"/>
    <property type="project" value="InterPro"/>
</dbReference>
<dbReference type="PROSITE" id="PS00161">
    <property type="entry name" value="ISOCITRATE_LYASE"/>
    <property type="match status" value="1"/>
</dbReference>
<evidence type="ECO:0000256" key="17">
    <source>
        <dbReference type="ARBA" id="ARBA00023531"/>
    </source>
</evidence>
<evidence type="ECO:0000259" key="20">
    <source>
        <dbReference type="SMART" id="SM01313"/>
    </source>
</evidence>
<dbReference type="Proteomes" id="UP000298416">
    <property type="component" value="Unassembled WGS sequence"/>
</dbReference>
<comment type="caution">
    <text evidence="21">The sequence shown here is derived from an EMBL/GenBank/DDBJ whole genome shotgun (WGS) entry which is preliminary data.</text>
</comment>
<dbReference type="Pfam" id="PF20654">
    <property type="entry name" value="Sec3_C-term"/>
    <property type="match status" value="1"/>
</dbReference>
<dbReference type="InterPro" id="IPR040442">
    <property type="entry name" value="Pyrv_kinase-like_dom_sf"/>
</dbReference>
<dbReference type="SMART" id="SM01313">
    <property type="entry name" value="Sec3-PIP2_bind"/>
    <property type="match status" value="1"/>
</dbReference>
<evidence type="ECO:0000256" key="15">
    <source>
        <dbReference type="ARBA" id="ARBA00023140"/>
    </source>
</evidence>
<evidence type="ECO:0000256" key="2">
    <source>
        <dbReference type="ARBA" id="ARBA00004130"/>
    </source>
</evidence>
<dbReference type="InterPro" id="IPR019160">
    <property type="entry name" value="Sec3_CC"/>
</dbReference>
<reference evidence="21" key="1">
    <citation type="submission" date="2018-01" db="EMBL/GenBank/DDBJ databases">
        <authorList>
            <person name="Mao J.F."/>
        </authorList>
    </citation>
    <scope>NUCLEOTIDE SEQUENCE</scope>
    <source>
        <strain evidence="21">Huo1</strain>
        <tissue evidence="21">Leaf</tissue>
    </source>
</reference>
<evidence type="ECO:0000256" key="7">
    <source>
        <dbReference type="ARBA" id="ARBA00012909"/>
    </source>
</evidence>
<dbReference type="GO" id="GO:0006893">
    <property type="term" value="P:Golgi to plasma membrane transport"/>
    <property type="evidence" value="ECO:0007669"/>
    <property type="project" value="TreeGrafter"/>
</dbReference>
<keyword evidence="22" id="KW-1185">Reference proteome</keyword>
<dbReference type="Pfam" id="PF09763">
    <property type="entry name" value="Sec3_CC"/>
    <property type="match status" value="1"/>
</dbReference>
<dbReference type="FunFam" id="1.10.10.850:FF:000001">
    <property type="entry name" value="Isocitrate lyase"/>
    <property type="match status" value="1"/>
</dbReference>
<evidence type="ECO:0000256" key="1">
    <source>
        <dbReference type="ARBA" id="ARBA00003575"/>
    </source>
</evidence>
<evidence type="ECO:0000313" key="21">
    <source>
        <dbReference type="EMBL" id="KAG6407021.1"/>
    </source>
</evidence>
<dbReference type="PANTHER" id="PTHR16092:SF14">
    <property type="entry name" value="EXOCYST COMPLEX COMPONENT 1 ISOFORM X1"/>
    <property type="match status" value="1"/>
</dbReference>
<dbReference type="GO" id="GO:0004451">
    <property type="term" value="F:isocitrate lyase activity"/>
    <property type="evidence" value="ECO:0007669"/>
    <property type="project" value="UniProtKB-EC"/>
</dbReference>
<dbReference type="CDD" id="cd00377">
    <property type="entry name" value="ICL_PEPM"/>
    <property type="match status" value="1"/>
</dbReference>
<keyword evidence="11" id="KW-0268">Exocytosis</keyword>
<evidence type="ECO:0000256" key="4">
    <source>
        <dbReference type="ARBA" id="ARBA00005704"/>
    </source>
</evidence>
<evidence type="ECO:0000256" key="14">
    <source>
        <dbReference type="ARBA" id="ARBA00023054"/>
    </source>
</evidence>
<dbReference type="GO" id="GO:0009514">
    <property type="term" value="C:glyoxysome"/>
    <property type="evidence" value="ECO:0007669"/>
    <property type="project" value="UniProtKB-SubCell"/>
</dbReference>
<comment type="similarity">
    <text evidence="5">Belongs to the SEC3 family.</text>
</comment>
<dbReference type="GO" id="GO:0005886">
    <property type="term" value="C:plasma membrane"/>
    <property type="evidence" value="ECO:0007669"/>
    <property type="project" value="TreeGrafter"/>
</dbReference>
<accession>A0A8X8ZJH6</accession>
<gene>
    <name evidence="21" type="ORF">SASPL_130001</name>
</gene>
<comment type="catalytic activity">
    <reaction evidence="17">
        <text>D-threo-isocitrate = glyoxylate + succinate</text>
        <dbReference type="Rhea" id="RHEA:13245"/>
        <dbReference type="ChEBI" id="CHEBI:15562"/>
        <dbReference type="ChEBI" id="CHEBI:30031"/>
        <dbReference type="ChEBI" id="CHEBI:36655"/>
        <dbReference type="EC" id="4.1.3.1"/>
    </reaction>
</comment>
<name>A0A8X8ZJH6_SALSN</name>
<dbReference type="GO" id="GO:0006097">
    <property type="term" value="P:glyoxylate cycle"/>
    <property type="evidence" value="ECO:0007669"/>
    <property type="project" value="UniProtKB-KW"/>
</dbReference>
<evidence type="ECO:0000313" key="22">
    <source>
        <dbReference type="Proteomes" id="UP000298416"/>
    </source>
</evidence>
<keyword evidence="8" id="KW-0329">Glyoxylate bypass</keyword>
<evidence type="ECO:0000256" key="3">
    <source>
        <dbReference type="ARBA" id="ARBA00004793"/>
    </source>
</evidence>
<dbReference type="InterPro" id="IPR028258">
    <property type="entry name" value="Sec3-PIP2_bind"/>
</dbReference>
<comment type="subunit">
    <text evidence="6">Homotetramer.</text>
</comment>
<evidence type="ECO:0000256" key="11">
    <source>
        <dbReference type="ARBA" id="ARBA00022483"/>
    </source>
</evidence>
<dbReference type="InterPro" id="IPR048628">
    <property type="entry name" value="Sec3_C"/>
</dbReference>
<keyword evidence="10" id="KW-0330">Glyoxysome</keyword>
<dbReference type="InterPro" id="IPR006254">
    <property type="entry name" value="Isocitrate_lyase"/>
</dbReference>
<dbReference type="Pfam" id="PF15277">
    <property type="entry name" value="Sec3-PIP2_bind"/>
    <property type="match status" value="1"/>
</dbReference>
<dbReference type="SUPFAM" id="SSF51621">
    <property type="entry name" value="Phosphoenolpyruvate/pyruvate domain"/>
    <property type="match status" value="1"/>
</dbReference>
<keyword evidence="16" id="KW-0456">Lyase</keyword>
<keyword evidence="15" id="KW-0576">Peroxisome</keyword>
<feature type="domain" description="Exocyst complex component Sec3 PIP2-binding N-terminal" evidence="20">
    <location>
        <begin position="643"/>
        <end position="739"/>
    </location>
</feature>
<evidence type="ECO:0000256" key="10">
    <source>
        <dbReference type="ARBA" id="ARBA00022453"/>
    </source>
</evidence>
<dbReference type="InterPro" id="IPR039556">
    <property type="entry name" value="ICL/PEPM"/>
</dbReference>
<dbReference type="Gene3D" id="1.10.10.850">
    <property type="match status" value="1"/>
</dbReference>
<dbReference type="PANTHER" id="PTHR16092">
    <property type="entry name" value="SEC3/SYNTAXIN-RELATED"/>
    <property type="match status" value="1"/>
</dbReference>
<keyword evidence="13" id="KW-0460">Magnesium</keyword>
<proteinExistence type="inferred from homology"/>
<comment type="subcellular location">
    <subcellularLocation>
        <location evidence="2">Glyoxysome</location>
    </subcellularLocation>
</comment>
<evidence type="ECO:0000256" key="9">
    <source>
        <dbReference type="ARBA" id="ARBA00022448"/>
    </source>
</evidence>
<evidence type="ECO:0000256" key="6">
    <source>
        <dbReference type="ARBA" id="ARBA00011881"/>
    </source>
</evidence>
<dbReference type="GO" id="GO:0006887">
    <property type="term" value="P:exocytosis"/>
    <property type="evidence" value="ECO:0007669"/>
    <property type="project" value="UniProtKB-KW"/>
</dbReference>
<comment type="pathway">
    <text evidence="3">Carbohydrate metabolism; glyoxylate cycle; (S)-malate from isocitrate: step 1/2.</text>
</comment>
<comment type="function">
    <text evidence="1">Involved in storage lipid mobilization during the growth of higher plant seedling.</text>
</comment>
<keyword evidence="12" id="KW-0816">Tricarboxylic acid cycle</keyword>
<keyword evidence="9" id="KW-0813">Transport</keyword>
<dbReference type="Gene3D" id="3.20.20.60">
    <property type="entry name" value="Phosphoenolpyruvate-binding domains"/>
    <property type="match status" value="1"/>
</dbReference>
<dbReference type="Pfam" id="PF00463">
    <property type="entry name" value="ICL"/>
    <property type="match status" value="1"/>
</dbReference>
<evidence type="ECO:0000256" key="13">
    <source>
        <dbReference type="ARBA" id="ARBA00022842"/>
    </source>
</evidence>
<dbReference type="EC" id="4.1.3.1" evidence="7"/>
<dbReference type="NCBIfam" id="TIGR01346">
    <property type="entry name" value="isocit_lyase"/>
    <property type="match status" value="1"/>
</dbReference>
<evidence type="ECO:0000256" key="12">
    <source>
        <dbReference type="ARBA" id="ARBA00022532"/>
    </source>
</evidence>
<feature type="region of interest" description="Disordered" evidence="19">
    <location>
        <begin position="1123"/>
        <end position="1146"/>
    </location>
</feature>
<evidence type="ECO:0000256" key="19">
    <source>
        <dbReference type="SAM" id="MobiDB-lite"/>
    </source>
</evidence>
<dbReference type="InterPro" id="IPR015813">
    <property type="entry name" value="Pyrv/PenolPyrv_kinase-like_dom"/>
</dbReference>
<dbReference type="EMBL" id="PNBA02000011">
    <property type="protein sequence ID" value="KAG6407021.1"/>
    <property type="molecule type" value="Genomic_DNA"/>
</dbReference>
<evidence type="ECO:0000256" key="18">
    <source>
        <dbReference type="SAM" id="Coils"/>
    </source>
</evidence>
<keyword evidence="14 18" id="KW-0175">Coiled coil</keyword>
<dbReference type="GO" id="GO:0006099">
    <property type="term" value="P:tricarboxylic acid cycle"/>
    <property type="evidence" value="ECO:0007669"/>
    <property type="project" value="UniProtKB-KW"/>
</dbReference>
<organism evidence="21">
    <name type="scientific">Salvia splendens</name>
    <name type="common">Scarlet sage</name>
    <dbReference type="NCBI Taxonomy" id="180675"/>
    <lineage>
        <taxon>Eukaryota</taxon>
        <taxon>Viridiplantae</taxon>
        <taxon>Streptophyta</taxon>
        <taxon>Embryophyta</taxon>
        <taxon>Tracheophyta</taxon>
        <taxon>Spermatophyta</taxon>
        <taxon>Magnoliopsida</taxon>
        <taxon>eudicotyledons</taxon>
        <taxon>Gunneridae</taxon>
        <taxon>Pentapetalae</taxon>
        <taxon>asterids</taxon>
        <taxon>lamiids</taxon>
        <taxon>Lamiales</taxon>
        <taxon>Lamiaceae</taxon>
        <taxon>Nepetoideae</taxon>
        <taxon>Mentheae</taxon>
        <taxon>Salviinae</taxon>
        <taxon>Salvia</taxon>
        <taxon>Salvia subgen. Calosphace</taxon>
        <taxon>core Calosphace</taxon>
    </lineage>
</organism>
<evidence type="ECO:0000256" key="5">
    <source>
        <dbReference type="ARBA" id="ARBA00006518"/>
    </source>
</evidence>
<sequence length="1459" mass="164946">MAASSFSVPSMIMEEEGRFETEVAEVQSWWNSERFRLTRRPYSARDVVALRGHLRQSYASNELAKKLWRTLKTHQANGTASRTFGSLDPVQVTMMAKHLDTIYVSGWQCSSTHTSTNEPGPDLADYPYDTVPNKVEHLFFAQQYHDRKQREARMNMSREERARTPFIDYLKPIIADGDTGFGGATATVKLCKLFVERGAAGVHIEDQSSVTKKCGHMAGKVLVAVSEHINRLVAARLQFDVMGVETVLVARTDAVAATLIQTNVDTRDHQFILGVTNPALRGKALATIMLETLEARKTGPELQTIEDNWLAMANLKTFSDCVVDAINGMNIGEAEKQRKLNEWMNHSSYDKCISNEQGREIAARLGLGNLFWDWDLPRTREGFYRFKGSVHAAIVRGWAFAHHADVIWMETSSPDMIECTEFSRGVKALRPETMLAYNLSPSFNWDASGMTDEQMVDFIPKIAKLGYCWQFITLAGFHANALIIDTFAKDFAHRGMLAYVEKIQREERKHGVDTLAHQKWSGANYYDRVLRTVQGGITSTAAMGKGKLYIHSYRVTEEQFQETWTRSGATSVATDGSVHKFRIKAITRIQTAEMAKSSADDDELRRACENAIDNTKQKIVLSMRVAKTTGVWNKAGKLGRGSAMAKPRVLAISVTTKGKRTKAFLRVLKYSNGGVLEPDKLYKLKHLSKVEVVSNDPSGCTFILGFDNLKNQSIAPPQWMMRNVDDRDSGDLPKVVGIDIVEMALWAKQNTQVIPKPQQTTFQEGFTPVGITETDMQVTVEKELVSQAEEEDMEALLDTYVMDIGEADAFSERLKRELQALEAANVHAIMENETLIHQVLHGIDVASTCVEDMDEWLCMFNIKLRHMREDIESIEAGNNRLEMQSMNNNSLVEELDKLLAKLRMPPEYAACLMGGSFDESSMFDNMESCEWLGSALSSLEEPNLDPCFAKMRAVKEKHSELENMKSTYARRACEFLKKYFTGLVDFMLNDKTYFSQVGQLKKPDHADLRYKSRTYARLLQHLKSLDKNFLVPLRRAYCSSMNMLLKREAREFAIELRASVLLPRNPIVWLDGALSANQSTYEDTSTISEVYTLMLTVFIPCLADECSFFAQFMCFELPPPAPAPAPAPAEDDNNSNNDAVDKGNAGKPTLDMGALNECLQELLDGLQEEFFGLIDWAYKIDPLRCISMHGTTERYLSDKKFDQSGFVHMLLDDMESRIGMLFSRFVDDICRQIEKNEKNLRQVGVLSYIPRFAVLATRMEQYVQGQSRDLVDQAYTKLVTIMFVTLDKISQGDAKYTDVLLLENYAAFQNSVYELANIVPTLAKFYHQASEAYELACTRFITTIIYYQFEKLFNFARKVEDLITSINPEEIPFQLGVSKSDLRKVIRSNLSGVDKSVAAMYKKMQKNLTSSEELLPSLWDKCKTEFLDKYTVFAQLVAKVYPAENVPGVPEMRDILASM</sequence>
<feature type="coiled-coil region" evidence="18">
    <location>
        <begin position="864"/>
        <end position="901"/>
    </location>
</feature>
<comment type="similarity">
    <text evidence="4">Belongs to the isocitrate lyase/PEP mutase superfamily. Isocitrate lyase family.</text>
</comment>
<dbReference type="InterPro" id="IPR018523">
    <property type="entry name" value="Isocitrate_lyase_ph_CS"/>
</dbReference>
<reference evidence="21" key="2">
    <citation type="submission" date="2020-08" db="EMBL/GenBank/DDBJ databases">
        <title>Plant Genome Project.</title>
        <authorList>
            <person name="Zhang R.-G."/>
        </authorList>
    </citation>
    <scope>NUCLEOTIDE SEQUENCE</scope>
    <source>
        <strain evidence="21">Huo1</strain>
        <tissue evidence="21">Leaf</tissue>
    </source>
</reference>
<protein>
    <recommendedName>
        <fullName evidence="7">isocitrate lyase</fullName>
        <ecNumber evidence="7">4.1.3.1</ecNumber>
    </recommendedName>
</protein>
<dbReference type="GO" id="GO:0005546">
    <property type="term" value="F:phosphatidylinositol-4,5-bisphosphate binding"/>
    <property type="evidence" value="ECO:0007669"/>
    <property type="project" value="TreeGrafter"/>
</dbReference>
<evidence type="ECO:0000256" key="8">
    <source>
        <dbReference type="ARBA" id="ARBA00022435"/>
    </source>
</evidence>